<proteinExistence type="predicted"/>
<dbReference type="RefSeq" id="WP_209513305.1">
    <property type="nucleotide sequence ID" value="NZ_JAGIOH010000001.1"/>
</dbReference>
<evidence type="ECO:0000313" key="3">
    <source>
        <dbReference type="Proteomes" id="UP001519291"/>
    </source>
</evidence>
<name>A0ABS4XW11_9ACTN</name>
<feature type="compositionally biased region" description="Pro residues" evidence="1">
    <location>
        <begin position="12"/>
        <end position="24"/>
    </location>
</feature>
<feature type="region of interest" description="Disordered" evidence="1">
    <location>
        <begin position="1"/>
        <end position="26"/>
    </location>
</feature>
<keyword evidence="3" id="KW-1185">Reference proteome</keyword>
<dbReference type="EMBL" id="JAGIOH010000001">
    <property type="protein sequence ID" value="MBP2400705.1"/>
    <property type="molecule type" value="Genomic_DNA"/>
</dbReference>
<dbReference type="GeneID" id="91567071"/>
<organism evidence="2 3">
    <name type="scientific">Streptomyces syringium</name>
    <dbReference type="NCBI Taxonomy" id="76729"/>
    <lineage>
        <taxon>Bacteria</taxon>
        <taxon>Bacillati</taxon>
        <taxon>Actinomycetota</taxon>
        <taxon>Actinomycetes</taxon>
        <taxon>Kitasatosporales</taxon>
        <taxon>Streptomycetaceae</taxon>
        <taxon>Streptomyces</taxon>
    </lineage>
</organism>
<reference evidence="2 3" key="1">
    <citation type="submission" date="2021-03" db="EMBL/GenBank/DDBJ databases">
        <title>Sequencing the genomes of 1000 actinobacteria strains.</title>
        <authorList>
            <person name="Klenk H.-P."/>
        </authorList>
    </citation>
    <scope>NUCLEOTIDE SEQUENCE [LARGE SCALE GENOMIC DNA]</scope>
    <source>
        <strain evidence="2 3">DSM 41480</strain>
    </source>
</reference>
<accession>A0ABS4XW11</accession>
<sequence length="314" mass="33636">MTPRTVPDSNEPLPPHPAGHPDPSLPVLTAEQADRLRSLAVTCLDDRGIRVTVDGAVLRGPSRVLSLESLARRCSTAESDQWPALVDAHISTLAGTESGPGPAEDVLRGAYLRLVPDDFLPAEAAAAFSYAQPVADGLLEAIALDTPDAVRLLDDKDVTAIGLEALRSAARANLVNEPVDRETVCHDGALIHLIAGDSFFVASKALVLPELLRTYVGQGPPADGVLLTVPSRHRLAFHLIVDEHAVSAVNALASFGLGAYQDAVGDGQLSPRLYWWHQDRLTSITHIDHETRQFSIQPPPELLAAMRRLSTPTN</sequence>
<gene>
    <name evidence="2" type="ORF">JO379_000174</name>
</gene>
<evidence type="ECO:0000313" key="2">
    <source>
        <dbReference type="EMBL" id="MBP2400705.1"/>
    </source>
</evidence>
<protein>
    <submittedName>
        <fullName evidence="2">Uncharacterized protein</fullName>
    </submittedName>
</protein>
<evidence type="ECO:0000256" key="1">
    <source>
        <dbReference type="SAM" id="MobiDB-lite"/>
    </source>
</evidence>
<comment type="caution">
    <text evidence="2">The sequence shown here is derived from an EMBL/GenBank/DDBJ whole genome shotgun (WGS) entry which is preliminary data.</text>
</comment>
<dbReference type="Proteomes" id="UP001519291">
    <property type="component" value="Unassembled WGS sequence"/>
</dbReference>